<dbReference type="EMBL" id="RWKA01000001">
    <property type="protein sequence ID" value="TGB47874.1"/>
    <property type="molecule type" value="Genomic_DNA"/>
</dbReference>
<protein>
    <submittedName>
        <fullName evidence="1">Uncharacterized protein</fullName>
    </submittedName>
</protein>
<evidence type="ECO:0000313" key="2">
    <source>
        <dbReference type="Proteomes" id="UP000297792"/>
    </source>
</evidence>
<dbReference type="Gene3D" id="2.60.40.2880">
    <property type="entry name" value="MmpS1-5, C-terminal soluble domain"/>
    <property type="match status" value="1"/>
</dbReference>
<proteinExistence type="predicted"/>
<gene>
    <name evidence="1" type="ORF">EJD98_02230</name>
</gene>
<accession>A0A4Z0HWJ9</accession>
<comment type="caution">
    <text evidence="1">The sequence shown here is derived from an EMBL/GenBank/DDBJ whole genome shotgun (WGS) entry which is preliminary data.</text>
</comment>
<name>A0A4Z0HWJ9_MYCPR</name>
<dbReference type="AlphaFoldDB" id="A0A4Z0HWJ9"/>
<dbReference type="Proteomes" id="UP000297792">
    <property type="component" value="Unassembled WGS sequence"/>
</dbReference>
<reference evidence="1 2" key="1">
    <citation type="submission" date="2018-12" db="EMBL/GenBank/DDBJ databases">
        <title>Draft genome sequences of Mycolicibacterium peregrinum isolated from a pig with lymphadenitis and from soil on the same Japanese pig farm.</title>
        <authorList>
            <person name="Komatsu T."/>
            <person name="Ohya K."/>
            <person name="Sawai K."/>
            <person name="Odoi J.O."/>
            <person name="Otsu K."/>
            <person name="Ota A."/>
            <person name="Ito T."/>
            <person name="Kawai M."/>
            <person name="Maruyama F."/>
        </authorList>
    </citation>
    <scope>NUCLEOTIDE SEQUENCE [LARGE SCALE GENOMIC DNA]</scope>
    <source>
        <strain evidence="1 2">138</strain>
    </source>
</reference>
<evidence type="ECO:0000313" key="1">
    <source>
        <dbReference type="EMBL" id="TGB47874.1"/>
    </source>
</evidence>
<keyword evidence="2" id="KW-1185">Reference proteome</keyword>
<organism evidence="1 2">
    <name type="scientific">Mycolicibacterium peregrinum</name>
    <name type="common">Mycobacterium peregrinum</name>
    <dbReference type="NCBI Taxonomy" id="43304"/>
    <lineage>
        <taxon>Bacteria</taxon>
        <taxon>Bacillati</taxon>
        <taxon>Actinomycetota</taxon>
        <taxon>Actinomycetes</taxon>
        <taxon>Mycobacteriales</taxon>
        <taxon>Mycobacteriaceae</taxon>
        <taxon>Mycolicibacterium</taxon>
    </lineage>
</organism>
<dbReference type="InterPro" id="IPR038468">
    <property type="entry name" value="MmpS_C"/>
</dbReference>
<sequence length="115" mass="12355">MLVCPAVGRPAAARADDPITYEVVSDSIGVATVEWQDAAGRQAMQGVTLPWRMDVRLSDPLAQPPSGSQVRADWRPGAAPGRWVSVRITYKGKVICQNTLDIGDAACYGSTRRVT</sequence>